<dbReference type="SUPFAM" id="SSF56300">
    <property type="entry name" value="Metallo-dependent phosphatases"/>
    <property type="match status" value="1"/>
</dbReference>
<dbReference type="Proteomes" id="UP000186817">
    <property type="component" value="Unassembled WGS sequence"/>
</dbReference>
<organism evidence="1 2">
    <name type="scientific">Symbiodinium microadriaticum</name>
    <name type="common">Dinoflagellate</name>
    <name type="synonym">Zooxanthella microadriatica</name>
    <dbReference type="NCBI Taxonomy" id="2951"/>
    <lineage>
        <taxon>Eukaryota</taxon>
        <taxon>Sar</taxon>
        <taxon>Alveolata</taxon>
        <taxon>Dinophyceae</taxon>
        <taxon>Suessiales</taxon>
        <taxon>Symbiodiniaceae</taxon>
        <taxon>Symbiodinium</taxon>
    </lineage>
</organism>
<protein>
    <submittedName>
        <fullName evidence="1">Uncharacterized protein</fullName>
    </submittedName>
</protein>
<dbReference type="InterPro" id="IPR029052">
    <property type="entry name" value="Metallo-depent_PP-like"/>
</dbReference>
<evidence type="ECO:0000313" key="1">
    <source>
        <dbReference type="EMBL" id="OLQ06833.1"/>
    </source>
</evidence>
<dbReference type="EMBL" id="LSRX01000151">
    <property type="protein sequence ID" value="OLQ06833.1"/>
    <property type="molecule type" value="Genomic_DNA"/>
</dbReference>
<evidence type="ECO:0000313" key="2">
    <source>
        <dbReference type="Proteomes" id="UP000186817"/>
    </source>
</evidence>
<dbReference type="Gene3D" id="3.60.21.10">
    <property type="match status" value="1"/>
</dbReference>
<accession>A0A1Q9EHB8</accession>
<sequence length="180" mass="19669">MQVFEAIHSAFDWLPIGALVGDKALVIHGGLGRGRSAGQEGRGDGSWGLHDLEHIKRPMQAAAAVRTPTTAWLAVSMRMRQGFKVMHGGHLITLFSARRLDVSEAEEQSEDVGTVLRLGVVTKATVQLVIRKVTSAQDAAMLLLATDLNGHLRVHPKRIAFMPNPGPPKPSWWEKTMQLV</sequence>
<dbReference type="OrthoDB" id="442428at2759"/>
<reference evidence="1 2" key="1">
    <citation type="submission" date="2016-02" db="EMBL/GenBank/DDBJ databases">
        <title>Genome analysis of coral dinoflagellate symbionts highlights evolutionary adaptations to a symbiotic lifestyle.</title>
        <authorList>
            <person name="Aranda M."/>
            <person name="Li Y."/>
            <person name="Liew Y.J."/>
            <person name="Baumgarten S."/>
            <person name="Simakov O."/>
            <person name="Wilson M."/>
            <person name="Piel J."/>
            <person name="Ashoor H."/>
            <person name="Bougouffa S."/>
            <person name="Bajic V.B."/>
            <person name="Ryu T."/>
            <person name="Ravasi T."/>
            <person name="Bayer T."/>
            <person name="Micklem G."/>
            <person name="Kim H."/>
            <person name="Bhak J."/>
            <person name="Lajeunesse T.C."/>
            <person name="Voolstra C.R."/>
        </authorList>
    </citation>
    <scope>NUCLEOTIDE SEQUENCE [LARGE SCALE GENOMIC DNA]</scope>
    <source>
        <strain evidence="1 2">CCMP2467</strain>
    </source>
</reference>
<name>A0A1Q9EHB8_SYMMI</name>
<keyword evidence="2" id="KW-1185">Reference proteome</keyword>
<dbReference type="AlphaFoldDB" id="A0A1Q9EHB8"/>
<comment type="caution">
    <text evidence="1">The sequence shown here is derived from an EMBL/GenBank/DDBJ whole genome shotgun (WGS) entry which is preliminary data.</text>
</comment>
<proteinExistence type="predicted"/>
<gene>
    <name evidence="1" type="ORF">AK812_SmicGene9814</name>
</gene>